<feature type="transmembrane region" description="Helical" evidence="9">
    <location>
        <begin position="140"/>
        <end position="165"/>
    </location>
</feature>
<keyword evidence="8" id="KW-1208">Phospholipid metabolism</keyword>
<evidence type="ECO:0000313" key="10">
    <source>
        <dbReference type="EMBL" id="KYP32985.1"/>
    </source>
</evidence>
<keyword evidence="2" id="KW-0444">Lipid biosynthesis</keyword>
<accession>A0A151QRT9</accession>
<evidence type="ECO:0000256" key="3">
    <source>
        <dbReference type="ARBA" id="ARBA00022692"/>
    </source>
</evidence>
<evidence type="ECO:0000256" key="5">
    <source>
        <dbReference type="ARBA" id="ARBA00023098"/>
    </source>
</evidence>
<keyword evidence="6 9" id="KW-0472">Membrane</keyword>
<evidence type="ECO:0000256" key="4">
    <source>
        <dbReference type="ARBA" id="ARBA00022989"/>
    </source>
</evidence>
<dbReference type="OMA" id="KYMEYAN"/>
<keyword evidence="4 9" id="KW-1133">Transmembrane helix</keyword>
<name>A0A151QRT9_CAJCA</name>
<feature type="transmembrane region" description="Helical" evidence="9">
    <location>
        <begin position="206"/>
        <end position="224"/>
    </location>
</feature>
<evidence type="ECO:0000256" key="7">
    <source>
        <dbReference type="ARBA" id="ARBA00023209"/>
    </source>
</evidence>
<comment type="subcellular location">
    <subcellularLocation>
        <location evidence="1">Endomembrane system</location>
        <topology evidence="1">Multi-pass membrane protein</topology>
    </subcellularLocation>
</comment>
<dbReference type="Gramene" id="C.cajan_46613.t">
    <property type="protein sequence ID" value="C.cajan_46613.t"/>
    <property type="gene ID" value="C.cajan_46613"/>
</dbReference>
<sequence length="295" mass="34206">MEAAKVLSLSRTAPFCFSIVSNKVSLRPFNKHFHADVLANRPKSISFQLNCSYGDSFSSSPKPARKRTNLLPSPRCSISSNASTEYQNPVLEFFRNLSFDSIKATLLQLTPIDVVKWSGILCIITAATKWTRNMLFSPFFWMYFSWTWLFWPWFVAIVLAVYGLYCFRKHLHGEANIFEQLAIVTSVFTWLTLVPPGHFNGYLEGWPFVFFFVAVVQFGPYRWVRHPIYSSTMLLFVTYCIALRAPLSLLFVVAVCLMYYKQKAEKEEALMVETFGQRYTEYASKVKFKFIPFVY</sequence>
<dbReference type="Pfam" id="PF04191">
    <property type="entry name" value="PEMT"/>
    <property type="match status" value="1"/>
</dbReference>
<evidence type="ECO:0000256" key="2">
    <source>
        <dbReference type="ARBA" id="ARBA00022516"/>
    </source>
</evidence>
<protein>
    <recommendedName>
        <fullName evidence="12">Protein-S-isoprenylcysteine O-methyltransferase</fullName>
    </recommendedName>
</protein>
<evidence type="ECO:0000256" key="9">
    <source>
        <dbReference type="SAM" id="Phobius"/>
    </source>
</evidence>
<feature type="transmembrane region" description="Helical" evidence="9">
    <location>
        <begin position="177"/>
        <end position="194"/>
    </location>
</feature>
<keyword evidence="5" id="KW-0443">Lipid metabolism</keyword>
<evidence type="ECO:0000256" key="6">
    <source>
        <dbReference type="ARBA" id="ARBA00023136"/>
    </source>
</evidence>
<evidence type="ECO:0000313" key="11">
    <source>
        <dbReference type="Proteomes" id="UP000075243"/>
    </source>
</evidence>
<dbReference type="PANTHER" id="PTHR12714">
    <property type="entry name" value="PROTEIN-S ISOPRENYLCYSTEINE O-METHYLTRANSFERASE"/>
    <property type="match status" value="1"/>
</dbReference>
<dbReference type="STRING" id="3821.A0A151QRT9"/>
<dbReference type="UniPathway" id="UPA00753"/>
<evidence type="ECO:0000256" key="8">
    <source>
        <dbReference type="ARBA" id="ARBA00023264"/>
    </source>
</evidence>
<dbReference type="Proteomes" id="UP000075243">
    <property type="component" value="Unassembled WGS sequence"/>
</dbReference>
<keyword evidence="7" id="KW-0594">Phospholipid biosynthesis</keyword>
<evidence type="ECO:0000256" key="1">
    <source>
        <dbReference type="ARBA" id="ARBA00004127"/>
    </source>
</evidence>
<dbReference type="InterPro" id="IPR007318">
    <property type="entry name" value="Phopholipid_MeTrfase"/>
</dbReference>
<dbReference type="GO" id="GO:0012505">
    <property type="term" value="C:endomembrane system"/>
    <property type="evidence" value="ECO:0007669"/>
    <property type="project" value="UniProtKB-SubCell"/>
</dbReference>
<proteinExistence type="predicted"/>
<dbReference type="GO" id="GO:0016740">
    <property type="term" value="F:transferase activity"/>
    <property type="evidence" value="ECO:0007669"/>
    <property type="project" value="UniProtKB-ARBA"/>
</dbReference>
<organism evidence="10 11">
    <name type="scientific">Cajanus cajan</name>
    <name type="common">Pigeon pea</name>
    <name type="synonym">Cajanus indicus</name>
    <dbReference type="NCBI Taxonomy" id="3821"/>
    <lineage>
        <taxon>Eukaryota</taxon>
        <taxon>Viridiplantae</taxon>
        <taxon>Streptophyta</taxon>
        <taxon>Embryophyta</taxon>
        <taxon>Tracheophyta</taxon>
        <taxon>Spermatophyta</taxon>
        <taxon>Magnoliopsida</taxon>
        <taxon>eudicotyledons</taxon>
        <taxon>Gunneridae</taxon>
        <taxon>Pentapetalae</taxon>
        <taxon>rosids</taxon>
        <taxon>fabids</taxon>
        <taxon>Fabales</taxon>
        <taxon>Fabaceae</taxon>
        <taxon>Papilionoideae</taxon>
        <taxon>50 kb inversion clade</taxon>
        <taxon>NPAAA clade</taxon>
        <taxon>indigoferoid/millettioid clade</taxon>
        <taxon>Phaseoleae</taxon>
        <taxon>Cajanus</taxon>
    </lineage>
</organism>
<dbReference type="AlphaFoldDB" id="A0A151QRT9"/>
<evidence type="ECO:0008006" key="12">
    <source>
        <dbReference type="Google" id="ProtNLM"/>
    </source>
</evidence>
<dbReference type="PANTHER" id="PTHR12714:SF11">
    <property type="entry name" value="PROTEIN C-TERMINAL S-ISOPRENYLCYSTEINE CARBOXYL O-METHYLTRANSFERASE"/>
    <property type="match status" value="1"/>
</dbReference>
<keyword evidence="3 9" id="KW-0812">Transmembrane</keyword>
<dbReference type="Gene3D" id="1.20.120.1630">
    <property type="match status" value="1"/>
</dbReference>
<reference evidence="10" key="1">
    <citation type="journal article" date="2012" name="Nat. Biotechnol.">
        <title>Draft genome sequence of pigeonpea (Cajanus cajan), an orphan legume crop of resource-poor farmers.</title>
        <authorList>
            <person name="Varshney R.K."/>
            <person name="Chen W."/>
            <person name="Li Y."/>
            <person name="Bharti A.K."/>
            <person name="Saxena R.K."/>
            <person name="Schlueter J.A."/>
            <person name="Donoghue M.T."/>
            <person name="Azam S."/>
            <person name="Fan G."/>
            <person name="Whaley A.M."/>
            <person name="Farmer A.D."/>
            <person name="Sheridan J."/>
            <person name="Iwata A."/>
            <person name="Tuteja R."/>
            <person name="Penmetsa R.V."/>
            <person name="Wu W."/>
            <person name="Upadhyaya H.D."/>
            <person name="Yang S.P."/>
            <person name="Shah T."/>
            <person name="Saxena K.B."/>
            <person name="Michael T."/>
            <person name="McCombie W.R."/>
            <person name="Yang B."/>
            <person name="Zhang G."/>
            <person name="Yang H."/>
            <person name="Wang J."/>
            <person name="Spillane C."/>
            <person name="Cook D.R."/>
            <person name="May G.D."/>
            <person name="Xu X."/>
            <person name="Jackson S.A."/>
        </authorList>
    </citation>
    <scope>NUCLEOTIDE SEQUENCE [LARGE SCALE GENOMIC DNA]</scope>
</reference>
<dbReference type="GO" id="GO:0006656">
    <property type="term" value="P:phosphatidylcholine biosynthetic process"/>
    <property type="evidence" value="ECO:0007669"/>
    <property type="project" value="UniProtKB-UniPathway"/>
</dbReference>
<keyword evidence="11" id="KW-1185">Reference proteome</keyword>
<dbReference type="EMBL" id="KQ485039">
    <property type="protein sequence ID" value="KYP32985.1"/>
    <property type="molecule type" value="Genomic_DNA"/>
</dbReference>
<gene>
    <name evidence="10" type="ORF">KK1_046217</name>
</gene>
<feature type="transmembrane region" description="Helical" evidence="9">
    <location>
        <begin position="236"/>
        <end position="260"/>
    </location>
</feature>